<accession>A0A9P4S5U5</accession>
<feature type="region of interest" description="Disordered" evidence="1">
    <location>
        <begin position="1"/>
        <end position="68"/>
    </location>
</feature>
<dbReference type="PROSITE" id="PS51043">
    <property type="entry name" value="DDHD"/>
    <property type="match status" value="1"/>
</dbReference>
<sequence length="960" mass="106137">MSTPDKQSYLSAGINAITPWGSRSATPQPGQKKDGDERPSNPRLASQRGGDHTVSGRPRLSLKNYPRDCPPLNVQWYHAVDIPKRKPFQTNLKTEALPPAPKKYVPFSIRDSRAIEAAFQKIAEDEDTAETRRARGDSSEDSSDSTGRENSGKSKRTLKVPVNEDFLFDVDVTERELSPAYWQGHVYHVRRGTWFYHEGSTLRPCDENLANQLEEGYLKTKAWTVPSSQHKRSASQPRSRPTSALFGNDTTPTTGSELSKGSQIDTSTKTHRLFGAHMNSVVTYQDAATAWLLTDDFLSRMSSTMYQRFAGGGHFAGVKLMRGYVDFSKKTDGKDGKRPPTPTSASKTEIGGDKTDKSKNPNSINPSEATTSNSQEETTRAGSASPVSETPRQTLERHMSSLVASSSREDLERQEEEVRQRDEQEIQEDYKDDDGEDQARDIEHLLLVTHGIGQRLGLRMDSVNFIHDVNTLRKTLKGVYTASGDLQDLNQEVDKLPKNSRIQVLPICWRHLLDFPKQSLRHNRKEHDLGDAEINDEEYPSLENITVEGVPAVRNLITDLALDVLLYQSPVYKAHISQVVLKECNRIHDLFKQRNPSFKGKVSLVGHSLGSAIMFDILCKQKSDQFNSRNRRNRRSGDHSKGHSLKLNFDVEDFYALGSPIGLFQMLKGRTIAARPSSGGSGSIPETPDDPFDNPFNDPDNQTSPDNFEITVSSPKCAQIFNIFHPTDPISYRLEPLISPAMSALKPQPLPYTKKGIFGAPVGAGLTGIGARVGQSVSGLWTSFSSGIASSLLNRSLGISAEDASKLGNTARAPLSGAGVPSALPMQNEMAIVNGEGKEGEQHPPTLIDNGLETLYAGFQKRRLSATSDGMEQGIGDAGMGGQEAEEKARRLRREEEKVRRLNGNGRVDYSIQEGAFDISLIASIASHLSYWADEDVAHFMISQLLARQRVVRKGNVKIR</sequence>
<dbReference type="Pfam" id="PF02862">
    <property type="entry name" value="DDHD"/>
    <property type="match status" value="1"/>
</dbReference>
<feature type="region of interest" description="Disordered" evidence="1">
    <location>
        <begin position="224"/>
        <end position="264"/>
    </location>
</feature>
<comment type="caution">
    <text evidence="3">The sequence shown here is derived from an EMBL/GenBank/DDBJ whole genome shotgun (WGS) entry which is preliminary data.</text>
</comment>
<dbReference type="OrthoDB" id="431378at2759"/>
<feature type="domain" description="DDHD" evidence="2">
    <location>
        <begin position="647"/>
        <end position="947"/>
    </location>
</feature>
<evidence type="ECO:0000313" key="4">
    <source>
        <dbReference type="Proteomes" id="UP000799429"/>
    </source>
</evidence>
<proteinExistence type="predicted"/>
<reference evidence="3" key="1">
    <citation type="journal article" date="2020" name="Stud. Mycol.">
        <title>101 Dothideomycetes genomes: a test case for predicting lifestyles and emergence of pathogens.</title>
        <authorList>
            <person name="Haridas S."/>
            <person name="Albert R."/>
            <person name="Binder M."/>
            <person name="Bloem J."/>
            <person name="Labutti K."/>
            <person name="Salamov A."/>
            <person name="Andreopoulos B."/>
            <person name="Baker S."/>
            <person name="Barry K."/>
            <person name="Bills G."/>
            <person name="Bluhm B."/>
            <person name="Cannon C."/>
            <person name="Castanera R."/>
            <person name="Culley D."/>
            <person name="Daum C."/>
            <person name="Ezra D."/>
            <person name="Gonzalez J."/>
            <person name="Henrissat B."/>
            <person name="Kuo A."/>
            <person name="Liang C."/>
            <person name="Lipzen A."/>
            <person name="Lutzoni F."/>
            <person name="Magnuson J."/>
            <person name="Mondo S."/>
            <person name="Nolan M."/>
            <person name="Ohm R."/>
            <person name="Pangilinan J."/>
            <person name="Park H.-J."/>
            <person name="Ramirez L."/>
            <person name="Alfaro M."/>
            <person name="Sun H."/>
            <person name="Tritt A."/>
            <person name="Yoshinaga Y."/>
            <person name="Zwiers L.-H."/>
            <person name="Turgeon B."/>
            <person name="Goodwin S."/>
            <person name="Spatafora J."/>
            <person name="Crous P."/>
            <person name="Grigoriev I."/>
        </authorList>
    </citation>
    <scope>NUCLEOTIDE SEQUENCE</scope>
    <source>
        <strain evidence="3">CBS 101060</strain>
    </source>
</reference>
<dbReference type="SMART" id="SM01127">
    <property type="entry name" value="DDHD"/>
    <property type="match status" value="1"/>
</dbReference>
<feature type="compositionally biased region" description="Basic and acidic residues" evidence="1">
    <location>
        <begin position="328"/>
        <end position="338"/>
    </location>
</feature>
<evidence type="ECO:0000259" key="2">
    <source>
        <dbReference type="PROSITE" id="PS51043"/>
    </source>
</evidence>
<feature type="compositionally biased region" description="Acidic residues" evidence="1">
    <location>
        <begin position="425"/>
        <end position="436"/>
    </location>
</feature>
<dbReference type="Pfam" id="PF23465">
    <property type="entry name" value="DUF7131"/>
    <property type="match status" value="1"/>
</dbReference>
<evidence type="ECO:0000256" key="1">
    <source>
        <dbReference type="SAM" id="MobiDB-lite"/>
    </source>
</evidence>
<name>A0A9P4S5U5_9PEZI</name>
<feature type="compositionally biased region" description="Basic and acidic residues" evidence="1">
    <location>
        <begin position="31"/>
        <end position="40"/>
    </location>
</feature>
<dbReference type="GO" id="GO:0005737">
    <property type="term" value="C:cytoplasm"/>
    <property type="evidence" value="ECO:0007669"/>
    <property type="project" value="TreeGrafter"/>
</dbReference>
<dbReference type="PANTHER" id="PTHR23509:SF10">
    <property type="entry name" value="LD21067P"/>
    <property type="match status" value="1"/>
</dbReference>
<feature type="compositionally biased region" description="Basic and acidic residues" evidence="1">
    <location>
        <begin position="350"/>
        <end position="359"/>
    </location>
</feature>
<dbReference type="InterPro" id="IPR058055">
    <property type="entry name" value="PA-PLA1"/>
</dbReference>
<feature type="compositionally biased region" description="Basic and acidic residues" evidence="1">
    <location>
        <begin position="407"/>
        <end position="424"/>
    </location>
</feature>
<dbReference type="AlphaFoldDB" id="A0A9P4S5U5"/>
<protein>
    <submittedName>
        <fullName evidence="3">DDHD-domain-containing protein</fullName>
    </submittedName>
</protein>
<dbReference type="PANTHER" id="PTHR23509">
    <property type="entry name" value="PA-PL1 PHOSPHOLIPASE FAMILY"/>
    <property type="match status" value="1"/>
</dbReference>
<dbReference type="InterPro" id="IPR057826">
    <property type="entry name" value="WWE_C20G8.02"/>
</dbReference>
<feature type="compositionally biased region" description="Polar residues" evidence="1">
    <location>
        <begin position="248"/>
        <end position="264"/>
    </location>
</feature>
<dbReference type="InterPro" id="IPR004177">
    <property type="entry name" value="DDHD_dom"/>
</dbReference>
<keyword evidence="4" id="KW-1185">Reference proteome</keyword>
<dbReference type="GO" id="GO:0046872">
    <property type="term" value="F:metal ion binding"/>
    <property type="evidence" value="ECO:0007669"/>
    <property type="project" value="InterPro"/>
</dbReference>
<dbReference type="EMBL" id="MU006107">
    <property type="protein sequence ID" value="KAF2835593.1"/>
    <property type="molecule type" value="Genomic_DNA"/>
</dbReference>
<feature type="region of interest" description="Disordered" evidence="1">
    <location>
        <begin position="121"/>
        <end position="157"/>
    </location>
</feature>
<dbReference type="Proteomes" id="UP000799429">
    <property type="component" value="Unassembled WGS sequence"/>
</dbReference>
<dbReference type="InterPro" id="IPR055555">
    <property type="entry name" value="PA-PLA1_DUF7131"/>
</dbReference>
<evidence type="ECO:0000313" key="3">
    <source>
        <dbReference type="EMBL" id="KAF2835593.1"/>
    </source>
</evidence>
<dbReference type="GO" id="GO:0004620">
    <property type="term" value="F:phospholipase activity"/>
    <property type="evidence" value="ECO:0007669"/>
    <property type="project" value="TreeGrafter"/>
</dbReference>
<feature type="region of interest" description="Disordered" evidence="1">
    <location>
        <begin position="675"/>
        <end position="703"/>
    </location>
</feature>
<feature type="region of interest" description="Disordered" evidence="1">
    <location>
        <begin position="328"/>
        <end position="437"/>
    </location>
</feature>
<gene>
    <name evidence="3" type="ORF">M501DRAFT_1007792</name>
</gene>
<organism evidence="3 4">
    <name type="scientific">Patellaria atrata CBS 101060</name>
    <dbReference type="NCBI Taxonomy" id="1346257"/>
    <lineage>
        <taxon>Eukaryota</taxon>
        <taxon>Fungi</taxon>
        <taxon>Dikarya</taxon>
        <taxon>Ascomycota</taxon>
        <taxon>Pezizomycotina</taxon>
        <taxon>Dothideomycetes</taxon>
        <taxon>Dothideomycetes incertae sedis</taxon>
        <taxon>Patellariales</taxon>
        <taxon>Patellariaceae</taxon>
        <taxon>Patellaria</taxon>
    </lineage>
</organism>
<feature type="compositionally biased region" description="Basic and acidic residues" evidence="1">
    <location>
        <begin position="129"/>
        <end position="138"/>
    </location>
</feature>
<feature type="compositionally biased region" description="Polar residues" evidence="1">
    <location>
        <begin position="360"/>
        <end position="393"/>
    </location>
</feature>
<dbReference type="Pfam" id="PF23463">
    <property type="entry name" value="WWE_2"/>
    <property type="match status" value="1"/>
</dbReference>
<feature type="compositionally biased region" description="Polar residues" evidence="1">
    <location>
        <begin position="1"/>
        <end position="10"/>
    </location>
</feature>